<protein>
    <recommendedName>
        <fullName evidence="4">DUF2946 domain-containing protein</fullName>
    </recommendedName>
</protein>
<feature type="chain" id="PRO_5026786126" description="DUF2946 domain-containing protein" evidence="1">
    <location>
        <begin position="23"/>
        <end position="106"/>
    </location>
</feature>
<organism evidence="2 3">
    <name type="scientific">Pseudoduganella guangdongensis</name>
    <dbReference type="NCBI Taxonomy" id="2692179"/>
    <lineage>
        <taxon>Bacteria</taxon>
        <taxon>Pseudomonadati</taxon>
        <taxon>Pseudomonadota</taxon>
        <taxon>Betaproteobacteria</taxon>
        <taxon>Burkholderiales</taxon>
        <taxon>Oxalobacteraceae</taxon>
        <taxon>Telluria group</taxon>
        <taxon>Pseudoduganella</taxon>
    </lineage>
</organism>
<evidence type="ECO:0000313" key="3">
    <source>
        <dbReference type="Proteomes" id="UP000448575"/>
    </source>
</evidence>
<dbReference type="Proteomes" id="UP000448575">
    <property type="component" value="Unassembled WGS sequence"/>
</dbReference>
<comment type="caution">
    <text evidence="2">The sequence shown here is derived from an EMBL/GenBank/DDBJ whole genome shotgun (WGS) entry which is preliminary data.</text>
</comment>
<reference evidence="2 3" key="1">
    <citation type="submission" date="2019-12" db="EMBL/GenBank/DDBJ databases">
        <title>Novel species isolated from a subtropical stream in China.</title>
        <authorList>
            <person name="Lu H."/>
        </authorList>
    </citation>
    <scope>NUCLEOTIDE SEQUENCE [LARGE SCALE GENOMIC DNA]</scope>
    <source>
        <strain evidence="2 3">DS3</strain>
    </source>
</reference>
<dbReference type="RefSeq" id="WP_161026216.1">
    <property type="nucleotide sequence ID" value="NZ_WWCJ01000009.1"/>
</dbReference>
<keyword evidence="1" id="KW-0732">Signal</keyword>
<dbReference type="EMBL" id="WWCJ01000009">
    <property type="protein sequence ID" value="MYN03243.1"/>
    <property type="molecule type" value="Genomic_DNA"/>
</dbReference>
<sequence length="106" mass="11291">MNIRRFLVILLLMLLPVQVTLAAADSCCVAAKVAQAGEHVAGATEDAGDDGSCCTACDFCHHSHAPFVATVEDSKPLAVSIAPVQPPEPPIYSFIPDLPPRPNWPW</sequence>
<keyword evidence="3" id="KW-1185">Reference proteome</keyword>
<proteinExistence type="predicted"/>
<accession>A0A6N9HJD5</accession>
<evidence type="ECO:0008006" key="4">
    <source>
        <dbReference type="Google" id="ProtNLM"/>
    </source>
</evidence>
<name>A0A6N9HJD5_9BURK</name>
<evidence type="ECO:0000313" key="2">
    <source>
        <dbReference type="EMBL" id="MYN03243.1"/>
    </source>
</evidence>
<dbReference type="AlphaFoldDB" id="A0A6N9HJD5"/>
<gene>
    <name evidence="2" type="ORF">GTP41_14190</name>
</gene>
<feature type="signal peptide" evidence="1">
    <location>
        <begin position="1"/>
        <end position="22"/>
    </location>
</feature>
<evidence type="ECO:0000256" key="1">
    <source>
        <dbReference type="SAM" id="SignalP"/>
    </source>
</evidence>